<reference evidence="1" key="1">
    <citation type="submission" date="2023-08" db="EMBL/GenBank/DDBJ databases">
        <authorList>
            <person name="Alioto T."/>
            <person name="Alioto T."/>
            <person name="Gomez Garrido J."/>
        </authorList>
    </citation>
    <scope>NUCLEOTIDE SEQUENCE</scope>
</reference>
<evidence type="ECO:0000313" key="1">
    <source>
        <dbReference type="EMBL" id="CAI9728965.1"/>
    </source>
</evidence>
<keyword evidence="2" id="KW-1185">Reference proteome</keyword>
<sequence>MLCELPPQRTSKNNRRKPSQVCEAANKEIQKILDEETTTVLRGEKHKRGEYTKFTTTELADLVRYPIQHGNMEASRHFAKIYGCSVSESTIHGNVKKLKNELKSTKNIDDVFELPPAKRGRPLLQGEDLDNHMIHHIMSLRDSGSIVSKPIVMASALGIVKTQDHTQLKEYKRHDAKLFNAAQYKAKTRSTKALVRGMLFVDDSLLVAHSAEDMQKLDPLQSEQNSQDDDDISY</sequence>
<dbReference type="Proteomes" id="UP001162480">
    <property type="component" value="Chromosome 10"/>
</dbReference>
<dbReference type="EMBL" id="OX597823">
    <property type="protein sequence ID" value="CAI9728965.1"/>
    <property type="molecule type" value="Genomic_DNA"/>
</dbReference>
<evidence type="ECO:0000313" key="2">
    <source>
        <dbReference type="Proteomes" id="UP001162480"/>
    </source>
</evidence>
<proteinExistence type="predicted"/>
<accession>A0AA36B6U1</accession>
<protein>
    <submittedName>
        <fullName evidence="1">Uncharacterized protein</fullName>
    </submittedName>
</protein>
<dbReference type="AlphaFoldDB" id="A0AA36B6U1"/>
<gene>
    <name evidence="1" type="ORF">OCTVUL_1B008076</name>
</gene>
<name>A0AA36B6U1_OCTVU</name>
<organism evidence="1 2">
    <name type="scientific">Octopus vulgaris</name>
    <name type="common">Common octopus</name>
    <dbReference type="NCBI Taxonomy" id="6645"/>
    <lineage>
        <taxon>Eukaryota</taxon>
        <taxon>Metazoa</taxon>
        <taxon>Spiralia</taxon>
        <taxon>Lophotrochozoa</taxon>
        <taxon>Mollusca</taxon>
        <taxon>Cephalopoda</taxon>
        <taxon>Coleoidea</taxon>
        <taxon>Octopodiformes</taxon>
        <taxon>Octopoda</taxon>
        <taxon>Incirrata</taxon>
        <taxon>Octopodidae</taxon>
        <taxon>Octopus</taxon>
    </lineage>
</organism>